<dbReference type="Gene3D" id="2.40.160.200">
    <property type="entry name" value="LURP1-related"/>
    <property type="match status" value="1"/>
</dbReference>
<comment type="function">
    <text evidence="2">May mediate accelerated ATP-independent bidirectional transbilayer migration of phospholipids upon binding calcium ions that results in a loss of phospholipid asymmetry in the plasma membrane.</text>
</comment>
<feature type="compositionally biased region" description="Low complexity" evidence="3">
    <location>
        <begin position="1"/>
        <end position="11"/>
    </location>
</feature>
<evidence type="ECO:0000313" key="5">
    <source>
        <dbReference type="Proteomes" id="UP001432146"/>
    </source>
</evidence>
<dbReference type="InterPro" id="IPR005552">
    <property type="entry name" value="Scramblase"/>
</dbReference>
<dbReference type="AlphaFoldDB" id="A0AAW0ZUA6"/>
<comment type="similarity">
    <text evidence="1 2">Belongs to the phospholipid scramblase family.</text>
</comment>
<sequence length="299" mass="33045">MNSTPYSTSYSPPSPGAFPMPQPGAPQPGMSHPGMPHPGMSHPGMPHPGMLQPEMSPAGVPSYGISVPQSAPQDGWSSPNTICPLGLEYLIALDHLRIRQQYEILEAVVGWETENKYHITNANGQPLYYVAEESDTCARLCLGAFRCCEFRVVDTNQREVLHMVRPFRCSGCCCSCCMQELEVYSGGVLLGTVTENCSSFFRPSFSIRDASGKTVLRVKGPWFRCCGTVRFKVKSADDVHRVGEIKKKWGGLTREVLTDADNFSLRFPIDLDVKIKAVLLGACILIDFLYFEQSGRRNV</sequence>
<dbReference type="GO" id="GO:0017128">
    <property type="term" value="F:phospholipid scramblase activity"/>
    <property type="evidence" value="ECO:0007669"/>
    <property type="project" value="InterPro"/>
</dbReference>
<protein>
    <recommendedName>
        <fullName evidence="2">Phospholipid scramblase</fullName>
    </recommendedName>
</protein>
<dbReference type="Pfam" id="PF03803">
    <property type="entry name" value="Scramblase"/>
    <property type="match status" value="1"/>
</dbReference>
<comment type="cofactor">
    <cofactor evidence="2">
        <name>Ca(2+)</name>
        <dbReference type="ChEBI" id="CHEBI:29108"/>
    </cofactor>
</comment>
<name>A0AAW0ZUA6_9HYME</name>
<evidence type="ECO:0000256" key="1">
    <source>
        <dbReference type="ARBA" id="ARBA00005350"/>
    </source>
</evidence>
<keyword evidence="2" id="KW-0564">Palmitate</keyword>
<evidence type="ECO:0000313" key="4">
    <source>
        <dbReference type="EMBL" id="KAK9301310.1"/>
    </source>
</evidence>
<dbReference type="SUPFAM" id="SSF54518">
    <property type="entry name" value="Tubby C-terminal domain-like"/>
    <property type="match status" value="1"/>
</dbReference>
<dbReference type="Proteomes" id="UP001432146">
    <property type="component" value="Unassembled WGS sequence"/>
</dbReference>
<keyword evidence="5" id="KW-1185">Reference proteome</keyword>
<evidence type="ECO:0000256" key="2">
    <source>
        <dbReference type="RuleBase" id="RU363116"/>
    </source>
</evidence>
<comment type="caution">
    <text evidence="4">The sequence shown here is derived from an EMBL/GenBank/DDBJ whole genome shotgun (WGS) entry which is preliminary data.</text>
</comment>
<feature type="region of interest" description="Disordered" evidence="3">
    <location>
        <begin position="1"/>
        <end position="58"/>
    </location>
</feature>
<dbReference type="EMBL" id="JAWNGG020000115">
    <property type="protein sequence ID" value="KAK9301310.1"/>
    <property type="molecule type" value="Genomic_DNA"/>
</dbReference>
<dbReference type="PANTHER" id="PTHR23248">
    <property type="entry name" value="PHOSPHOLIPID SCRAMBLASE-RELATED"/>
    <property type="match status" value="1"/>
</dbReference>
<dbReference type="InterPro" id="IPR038595">
    <property type="entry name" value="LOR_sf"/>
</dbReference>
<evidence type="ECO:0000256" key="3">
    <source>
        <dbReference type="SAM" id="MobiDB-lite"/>
    </source>
</evidence>
<reference evidence="4 5" key="1">
    <citation type="submission" date="2024-05" db="EMBL/GenBank/DDBJ databases">
        <title>The nuclear and mitochondrial genome assemblies of Tetragonisca angustula (Apidae: Meliponini), a tiny yet remarkable pollinator in the Neotropics.</title>
        <authorList>
            <person name="Ferrari R."/>
            <person name="Ricardo P.C."/>
            <person name="Dias F.C."/>
            <person name="Araujo N.S."/>
            <person name="Soares D.O."/>
            <person name="Zhou Q.-S."/>
            <person name="Zhu C.-D."/>
            <person name="Coutinho L."/>
            <person name="Airas M.C."/>
            <person name="Batista T.M."/>
        </authorList>
    </citation>
    <scope>NUCLEOTIDE SEQUENCE [LARGE SCALE GENOMIC DNA]</scope>
    <source>
        <strain evidence="4">ASF017062</strain>
        <tissue evidence="4">Abdomen</tissue>
    </source>
</reference>
<keyword evidence="2" id="KW-0449">Lipoprotein</keyword>
<dbReference type="InterPro" id="IPR025659">
    <property type="entry name" value="Tubby-like_C"/>
</dbReference>
<proteinExistence type="inferred from homology"/>
<keyword evidence="2" id="KW-0106">Calcium</keyword>
<gene>
    <name evidence="4" type="ORF">QLX08_006367</name>
</gene>
<feature type="compositionally biased region" description="Pro residues" evidence="3">
    <location>
        <begin position="12"/>
        <end position="26"/>
    </location>
</feature>
<organism evidence="4 5">
    <name type="scientific">Tetragonisca angustula</name>
    <dbReference type="NCBI Taxonomy" id="166442"/>
    <lineage>
        <taxon>Eukaryota</taxon>
        <taxon>Metazoa</taxon>
        <taxon>Ecdysozoa</taxon>
        <taxon>Arthropoda</taxon>
        <taxon>Hexapoda</taxon>
        <taxon>Insecta</taxon>
        <taxon>Pterygota</taxon>
        <taxon>Neoptera</taxon>
        <taxon>Endopterygota</taxon>
        <taxon>Hymenoptera</taxon>
        <taxon>Apocrita</taxon>
        <taxon>Aculeata</taxon>
        <taxon>Apoidea</taxon>
        <taxon>Anthophila</taxon>
        <taxon>Apidae</taxon>
        <taxon>Tetragonisca</taxon>
    </lineage>
</organism>
<dbReference type="PANTHER" id="PTHR23248:SF40">
    <property type="entry name" value="PHOSPHOLIPID SCRAMBLASE"/>
    <property type="match status" value="1"/>
</dbReference>
<dbReference type="GO" id="GO:0005886">
    <property type="term" value="C:plasma membrane"/>
    <property type="evidence" value="ECO:0007669"/>
    <property type="project" value="TreeGrafter"/>
</dbReference>
<accession>A0AAW0ZUA6</accession>
<feature type="compositionally biased region" description="Low complexity" evidence="3">
    <location>
        <begin position="27"/>
        <end position="50"/>
    </location>
</feature>